<feature type="transmembrane region" description="Helical" evidence="1">
    <location>
        <begin position="208"/>
        <end position="226"/>
    </location>
</feature>
<comment type="caution">
    <text evidence="3">The sequence shown here is derived from an EMBL/GenBank/DDBJ whole genome shotgun (WGS) entry which is preliminary data.</text>
</comment>
<dbReference type="Proteomes" id="UP000306791">
    <property type="component" value="Unassembled WGS sequence"/>
</dbReference>
<keyword evidence="1" id="KW-1133">Transmembrane helix</keyword>
<dbReference type="PANTHER" id="PTHR40407">
    <property type="entry name" value="MEMBRANE PROTEIN-LIKE PROTEIN"/>
    <property type="match status" value="1"/>
</dbReference>
<sequence>MTAVSTFSASTGAGAVVNKSRIASIDIMRGLVIVLMLIDHVRERFYLHMQVSDPMDVPNTDPALFFTRLSAHICAPTFVFLTGLSAWLYAHPSRGGVRSPSGFLFKRGLFLVLLEVTLVNFSWAGSFGTFWLQVIWAIGLSMMALSLIVKCPRWAIGAIGFAIVFGHNLLTPVGFQPGEFGYSLWTILHDRGFLLDTGALRIKISYPLLPWIGVIALGYFAGPLYARTTDAFARRKTLVAMGLGCLALLLVLRGFNIYGETLPWVAGETALQTAMSFVNFTKYPPSLDFLLLTLGIAFLLLAWFENRQGKLMDVLEVFGSAPMFFYILHLYVLLILYQIVIAVAGPNHGDLFGVDHIWWVWIISAALTLVLYFPTKAFARFKHSTSMGWVKYF</sequence>
<dbReference type="PANTHER" id="PTHR40407:SF1">
    <property type="entry name" value="HEPARAN-ALPHA-GLUCOSAMINIDE N-ACETYLTRANSFERASE CATALYTIC DOMAIN-CONTAINING PROTEIN"/>
    <property type="match status" value="1"/>
</dbReference>
<dbReference type="InterPro" id="IPR012429">
    <property type="entry name" value="HGSNAT_cat"/>
</dbReference>
<accession>A0ABY2ULJ4</accession>
<protein>
    <submittedName>
        <fullName evidence="3">DUF1624 domain-containing protein</fullName>
    </submittedName>
</protein>
<name>A0ABY2ULJ4_9GAMM</name>
<keyword evidence="1" id="KW-0812">Transmembrane</keyword>
<evidence type="ECO:0000256" key="1">
    <source>
        <dbReference type="SAM" id="Phobius"/>
    </source>
</evidence>
<feature type="transmembrane region" description="Helical" evidence="1">
    <location>
        <begin position="130"/>
        <end position="149"/>
    </location>
</feature>
<feature type="transmembrane region" description="Helical" evidence="1">
    <location>
        <begin position="69"/>
        <end position="90"/>
    </location>
</feature>
<keyword evidence="1" id="KW-0472">Membrane</keyword>
<evidence type="ECO:0000313" key="4">
    <source>
        <dbReference type="Proteomes" id="UP000306791"/>
    </source>
</evidence>
<proteinExistence type="predicted"/>
<feature type="transmembrane region" description="Helical" evidence="1">
    <location>
        <begin position="156"/>
        <end position="175"/>
    </location>
</feature>
<organism evidence="3 4">
    <name type="scientific">Microbulbifer harenosus</name>
    <dbReference type="NCBI Taxonomy" id="2576840"/>
    <lineage>
        <taxon>Bacteria</taxon>
        <taxon>Pseudomonadati</taxon>
        <taxon>Pseudomonadota</taxon>
        <taxon>Gammaproteobacteria</taxon>
        <taxon>Cellvibrionales</taxon>
        <taxon>Microbulbiferaceae</taxon>
        <taxon>Microbulbifer</taxon>
    </lineage>
</organism>
<feature type="transmembrane region" description="Helical" evidence="1">
    <location>
        <begin position="286"/>
        <end position="304"/>
    </location>
</feature>
<feature type="transmembrane region" description="Helical" evidence="1">
    <location>
        <begin position="238"/>
        <end position="258"/>
    </location>
</feature>
<evidence type="ECO:0000313" key="3">
    <source>
        <dbReference type="EMBL" id="TLM78128.1"/>
    </source>
</evidence>
<evidence type="ECO:0000259" key="2">
    <source>
        <dbReference type="Pfam" id="PF07786"/>
    </source>
</evidence>
<dbReference type="Pfam" id="PF07786">
    <property type="entry name" value="HGSNAT_cat"/>
    <property type="match status" value="1"/>
</dbReference>
<gene>
    <name evidence="3" type="ORF">FDY93_06800</name>
</gene>
<keyword evidence="4" id="KW-1185">Reference proteome</keyword>
<feature type="transmembrane region" description="Helical" evidence="1">
    <location>
        <begin position="356"/>
        <end position="373"/>
    </location>
</feature>
<feature type="domain" description="Heparan-alpha-glucosaminide N-acetyltransferase catalytic" evidence="2">
    <location>
        <begin position="21"/>
        <end position="232"/>
    </location>
</feature>
<dbReference type="EMBL" id="VANI01000007">
    <property type="protein sequence ID" value="TLM78128.1"/>
    <property type="molecule type" value="Genomic_DNA"/>
</dbReference>
<reference evidence="3 4" key="1">
    <citation type="submission" date="2019-05" db="EMBL/GenBank/DDBJ databases">
        <title>Microbulbifer harenosus sp. nov., an alginate-degrading bacterium isolated from coastal sand.</title>
        <authorList>
            <person name="Huang H."/>
            <person name="Mo K."/>
            <person name="Bao S."/>
        </authorList>
    </citation>
    <scope>NUCLEOTIDE SEQUENCE [LARGE SCALE GENOMIC DNA]</scope>
    <source>
        <strain evidence="3 4">HB161719</strain>
    </source>
</reference>
<dbReference type="RefSeq" id="WP_138235001.1">
    <property type="nucleotide sequence ID" value="NZ_CP185860.1"/>
</dbReference>
<feature type="transmembrane region" description="Helical" evidence="1">
    <location>
        <begin position="324"/>
        <end position="344"/>
    </location>
</feature>
<feature type="transmembrane region" description="Helical" evidence="1">
    <location>
        <begin position="102"/>
        <end position="124"/>
    </location>
</feature>